<dbReference type="EMBL" id="JRNT01000008">
    <property type="protein sequence ID" value="KGF47579.1"/>
    <property type="molecule type" value="Genomic_DNA"/>
</dbReference>
<dbReference type="PANTHER" id="PTHR35813">
    <property type="entry name" value="INNER MEMBRANE PROTEIN YBAN"/>
    <property type="match status" value="1"/>
</dbReference>
<keyword evidence="1" id="KW-1133">Transmembrane helix</keyword>
<gene>
    <name evidence="2" type="ORF">HMPREF0872_04095</name>
</gene>
<keyword evidence="1" id="KW-0812">Transmembrane</keyword>
<protein>
    <submittedName>
        <fullName evidence="2">Membrane protein</fullName>
    </submittedName>
</protein>
<keyword evidence="1" id="KW-0472">Membrane</keyword>
<proteinExistence type="predicted"/>
<evidence type="ECO:0000313" key="3">
    <source>
        <dbReference type="Proteomes" id="UP000029628"/>
    </source>
</evidence>
<dbReference type="eggNOG" id="COG2832">
    <property type="taxonomic scope" value="Bacteria"/>
</dbReference>
<evidence type="ECO:0000313" key="2">
    <source>
        <dbReference type="EMBL" id="KGF47579.1"/>
    </source>
</evidence>
<dbReference type="InterPro" id="IPR007401">
    <property type="entry name" value="DUF454"/>
</dbReference>
<name>A0A096CQF6_9FIRM</name>
<organism evidence="2 3">
    <name type="scientific">Veillonella montpellierensis DNF00314</name>
    <dbReference type="NCBI Taxonomy" id="1401067"/>
    <lineage>
        <taxon>Bacteria</taxon>
        <taxon>Bacillati</taxon>
        <taxon>Bacillota</taxon>
        <taxon>Negativicutes</taxon>
        <taxon>Veillonellales</taxon>
        <taxon>Veillonellaceae</taxon>
        <taxon>Veillonella</taxon>
    </lineage>
</organism>
<feature type="transmembrane region" description="Helical" evidence="1">
    <location>
        <begin position="12"/>
        <end position="38"/>
    </location>
</feature>
<reference evidence="2 3" key="1">
    <citation type="submission" date="2014-07" db="EMBL/GenBank/DDBJ databases">
        <authorList>
            <person name="McCorrison J."/>
            <person name="Sanka R."/>
            <person name="Torralba M."/>
            <person name="Gillis M."/>
            <person name="Haft D.H."/>
            <person name="Methe B."/>
            <person name="Sutton G."/>
            <person name="Nelson K.E."/>
        </authorList>
    </citation>
    <scope>NUCLEOTIDE SEQUENCE [LARGE SCALE GENOMIC DNA]</scope>
    <source>
        <strain evidence="2 3">DNF00314</strain>
    </source>
</reference>
<sequence length="123" mass="13757">MRYGWLSVGFLSLALGTIGLILPILPTVPFYMATLFCFGKGSTRLHQWFIGTSMYTKHVAPFERERALTRKSKISIITTVTITMGIGFYCMGDSIVGRSLLGIVWVLHVIAMVWIVKTKPESL</sequence>
<dbReference type="PANTHER" id="PTHR35813:SF1">
    <property type="entry name" value="INNER MEMBRANE PROTEIN YBAN"/>
    <property type="match status" value="1"/>
</dbReference>
<dbReference type="AlphaFoldDB" id="A0A096CQF6"/>
<dbReference type="PIRSF" id="PIRSF016789">
    <property type="entry name" value="DUF454"/>
    <property type="match status" value="1"/>
</dbReference>
<comment type="caution">
    <text evidence="2">The sequence shown here is derived from an EMBL/GenBank/DDBJ whole genome shotgun (WGS) entry which is preliminary data.</text>
</comment>
<accession>A0A096CQF6</accession>
<feature type="transmembrane region" description="Helical" evidence="1">
    <location>
        <begin position="95"/>
        <end position="116"/>
    </location>
</feature>
<dbReference type="Proteomes" id="UP000029628">
    <property type="component" value="Unassembled WGS sequence"/>
</dbReference>
<dbReference type="Pfam" id="PF04304">
    <property type="entry name" value="DUF454"/>
    <property type="match status" value="1"/>
</dbReference>
<evidence type="ECO:0000256" key="1">
    <source>
        <dbReference type="SAM" id="Phobius"/>
    </source>
</evidence>
<dbReference type="GO" id="GO:0005886">
    <property type="term" value="C:plasma membrane"/>
    <property type="evidence" value="ECO:0007669"/>
    <property type="project" value="TreeGrafter"/>
</dbReference>
<keyword evidence="3" id="KW-1185">Reference proteome</keyword>